<dbReference type="Proteomes" id="UP000324800">
    <property type="component" value="Unassembled WGS sequence"/>
</dbReference>
<name>A0A5J4UWN6_9EUKA</name>
<gene>
    <name evidence="1" type="ORF">EZS28_029751</name>
</gene>
<sequence length="467" mass="53943">MLPFELEEYVDSIFDYENGINGNISHVYNCAIRKALAQILYGKNYLLLDSEQQETVNNFDNVDSAWNFVGNSVASSMSKITDSEPIHTFEELLSYLPEYYGKDIKKQVIADLYKSDGEKIDVTDISDSGLFTYVENGNTYFRLLNKTDKTNPISIEEFLGENNVIENGYIPEYEAYLRSLPYVLKLVKLEDHSQAERLHAVVVDLTQLKVNEGKKNIYGVAYVSIQDGFCYLGKCKYIFELKNENTIKNINLEQLIYYFHAVFTVLEQRIGFGESIERSTNGYEMEDIESSYKESGLKNGDIVGFEGKFTDYGINLSDFKKNLKKDLDGILPIGSIIVLKDGVKHEFHIYQVVCFKDGCNIVVFDKQKLMFLLQEEGRNELREFVLNHFTYHKHKSHSVTYEDYLKYNIDGIYIYAGGCMYANKNVHRIAFERDKAKEQQDYFESKYVEETILQCLTTAPPFNDTKI</sequence>
<dbReference type="EMBL" id="SNRW01011762">
    <property type="protein sequence ID" value="KAA6374723.1"/>
    <property type="molecule type" value="Genomic_DNA"/>
</dbReference>
<proteinExistence type="predicted"/>
<evidence type="ECO:0000313" key="1">
    <source>
        <dbReference type="EMBL" id="KAA6374723.1"/>
    </source>
</evidence>
<comment type="caution">
    <text evidence="1">The sequence shown here is derived from an EMBL/GenBank/DDBJ whole genome shotgun (WGS) entry which is preliminary data.</text>
</comment>
<accession>A0A5J4UWN6</accession>
<evidence type="ECO:0000313" key="2">
    <source>
        <dbReference type="Proteomes" id="UP000324800"/>
    </source>
</evidence>
<protein>
    <submittedName>
        <fullName evidence="1">Uncharacterized protein</fullName>
    </submittedName>
</protein>
<reference evidence="1 2" key="1">
    <citation type="submission" date="2019-03" db="EMBL/GenBank/DDBJ databases">
        <title>Single cell metagenomics reveals metabolic interactions within the superorganism composed of flagellate Streblomastix strix and complex community of Bacteroidetes bacteria on its surface.</title>
        <authorList>
            <person name="Treitli S.C."/>
            <person name="Kolisko M."/>
            <person name="Husnik F."/>
            <person name="Keeling P."/>
            <person name="Hampl V."/>
        </authorList>
    </citation>
    <scope>NUCLEOTIDE SEQUENCE [LARGE SCALE GENOMIC DNA]</scope>
    <source>
        <strain evidence="1">ST1C</strain>
    </source>
</reference>
<organism evidence="1 2">
    <name type="scientific">Streblomastix strix</name>
    <dbReference type="NCBI Taxonomy" id="222440"/>
    <lineage>
        <taxon>Eukaryota</taxon>
        <taxon>Metamonada</taxon>
        <taxon>Preaxostyla</taxon>
        <taxon>Oxymonadida</taxon>
        <taxon>Streblomastigidae</taxon>
        <taxon>Streblomastix</taxon>
    </lineage>
</organism>
<dbReference type="AlphaFoldDB" id="A0A5J4UWN6"/>